<feature type="compositionally biased region" description="Basic and acidic residues" evidence="5">
    <location>
        <begin position="358"/>
        <end position="368"/>
    </location>
</feature>
<dbReference type="GO" id="GO:0015629">
    <property type="term" value="C:actin cytoskeleton"/>
    <property type="evidence" value="ECO:0007669"/>
    <property type="project" value="TreeGrafter"/>
</dbReference>
<keyword evidence="3" id="KW-0597">Phosphoprotein</keyword>
<dbReference type="CDD" id="cd10820">
    <property type="entry name" value="PDZ_SYNPO2-like"/>
    <property type="match status" value="1"/>
</dbReference>
<dbReference type="InterPro" id="IPR001478">
    <property type="entry name" value="PDZ"/>
</dbReference>
<dbReference type="GO" id="GO:0030018">
    <property type="term" value="C:Z disc"/>
    <property type="evidence" value="ECO:0007669"/>
    <property type="project" value="TreeGrafter"/>
</dbReference>
<dbReference type="PROSITE" id="PS50106">
    <property type="entry name" value="PDZ"/>
    <property type="match status" value="1"/>
</dbReference>
<dbReference type="Gene3D" id="2.30.42.10">
    <property type="match status" value="1"/>
</dbReference>
<proteinExistence type="inferred from homology"/>
<feature type="compositionally biased region" description="Acidic residues" evidence="5">
    <location>
        <begin position="324"/>
        <end position="341"/>
    </location>
</feature>
<evidence type="ECO:0000313" key="8">
    <source>
        <dbReference type="Proteomes" id="UP000694620"/>
    </source>
</evidence>
<feature type="region of interest" description="Disordered" evidence="5">
    <location>
        <begin position="747"/>
        <end position="792"/>
    </location>
</feature>
<protein>
    <submittedName>
        <fullName evidence="7">Synaptopodin 2</fullName>
    </submittedName>
</protein>
<evidence type="ECO:0000313" key="7">
    <source>
        <dbReference type="Ensembl" id="ENSECRP00000012853.1"/>
    </source>
</evidence>
<keyword evidence="2" id="KW-0963">Cytoplasm</keyword>
<dbReference type="SMART" id="SM00228">
    <property type="entry name" value="PDZ"/>
    <property type="match status" value="1"/>
</dbReference>
<reference evidence="7" key="1">
    <citation type="submission" date="2021-06" db="EMBL/GenBank/DDBJ databases">
        <authorList>
            <consortium name="Wellcome Sanger Institute Data Sharing"/>
        </authorList>
    </citation>
    <scope>NUCLEOTIDE SEQUENCE [LARGE SCALE GENOMIC DNA]</scope>
</reference>
<feature type="domain" description="PDZ" evidence="6">
    <location>
        <begin position="14"/>
        <end position="88"/>
    </location>
</feature>
<dbReference type="Proteomes" id="UP000694620">
    <property type="component" value="Chromosome 7"/>
</dbReference>
<feature type="compositionally biased region" description="Pro residues" evidence="5">
    <location>
        <begin position="765"/>
        <end position="775"/>
    </location>
</feature>
<feature type="region of interest" description="Disordered" evidence="5">
    <location>
        <begin position="689"/>
        <end position="710"/>
    </location>
</feature>
<feature type="region of interest" description="Disordered" evidence="5">
    <location>
        <begin position="878"/>
        <end position="954"/>
    </location>
</feature>
<accession>A0A8C4S8N0</accession>
<dbReference type="PANTHER" id="PTHR24217">
    <property type="entry name" value="PUTATIVE-RELATED"/>
    <property type="match status" value="1"/>
</dbReference>
<evidence type="ECO:0000259" key="6">
    <source>
        <dbReference type="PROSITE" id="PS50106"/>
    </source>
</evidence>
<feature type="compositionally biased region" description="Basic residues" evidence="5">
    <location>
        <begin position="348"/>
        <end position="357"/>
    </location>
</feature>
<dbReference type="SUPFAM" id="SSF50156">
    <property type="entry name" value="PDZ domain-like"/>
    <property type="match status" value="1"/>
</dbReference>
<feature type="region of interest" description="Disordered" evidence="5">
    <location>
        <begin position="969"/>
        <end position="1038"/>
    </location>
</feature>
<dbReference type="Pfam" id="PF00595">
    <property type="entry name" value="PDZ"/>
    <property type="match status" value="1"/>
</dbReference>
<dbReference type="GO" id="GO:0032233">
    <property type="term" value="P:positive regulation of actin filament bundle assembly"/>
    <property type="evidence" value="ECO:0007669"/>
    <property type="project" value="TreeGrafter"/>
</dbReference>
<dbReference type="GO" id="GO:0005634">
    <property type="term" value="C:nucleus"/>
    <property type="evidence" value="ECO:0007669"/>
    <property type="project" value="TreeGrafter"/>
</dbReference>
<dbReference type="Ensembl" id="ENSECRT00000013075.1">
    <property type="protein sequence ID" value="ENSECRP00000012853.1"/>
    <property type="gene ID" value="ENSECRG00000008585.1"/>
</dbReference>
<feature type="region of interest" description="Disordered" evidence="5">
    <location>
        <begin position="301"/>
        <end position="368"/>
    </location>
</feature>
<organism evidence="7 8">
    <name type="scientific">Erpetoichthys calabaricus</name>
    <name type="common">Rope fish</name>
    <name type="synonym">Calamoichthys calabaricus</name>
    <dbReference type="NCBI Taxonomy" id="27687"/>
    <lineage>
        <taxon>Eukaryota</taxon>
        <taxon>Metazoa</taxon>
        <taxon>Chordata</taxon>
        <taxon>Craniata</taxon>
        <taxon>Vertebrata</taxon>
        <taxon>Euteleostomi</taxon>
        <taxon>Actinopterygii</taxon>
        <taxon>Polypteriformes</taxon>
        <taxon>Polypteridae</taxon>
        <taxon>Erpetoichthys</taxon>
    </lineage>
</organism>
<keyword evidence="8" id="KW-1185">Reference proteome</keyword>
<gene>
    <name evidence="7" type="primary">SYNPO2</name>
</gene>
<name>A0A8C4S8N0_ERPCA</name>
<evidence type="ECO:0000256" key="5">
    <source>
        <dbReference type="SAM" id="MobiDB-lite"/>
    </source>
</evidence>
<reference evidence="7" key="3">
    <citation type="submission" date="2025-09" db="UniProtKB">
        <authorList>
            <consortium name="Ensembl"/>
        </authorList>
    </citation>
    <scope>IDENTIFICATION</scope>
</reference>
<dbReference type="InterPro" id="IPR051976">
    <property type="entry name" value="Synaptopodin_domain"/>
</dbReference>
<dbReference type="GO" id="GO:0003779">
    <property type="term" value="F:actin binding"/>
    <property type="evidence" value="ECO:0007669"/>
    <property type="project" value="TreeGrafter"/>
</dbReference>
<evidence type="ECO:0000256" key="3">
    <source>
        <dbReference type="ARBA" id="ARBA00022553"/>
    </source>
</evidence>
<evidence type="ECO:0000256" key="1">
    <source>
        <dbReference type="ARBA" id="ARBA00004496"/>
    </source>
</evidence>
<comment type="similarity">
    <text evidence="4">Belongs to the synaptopodin family.</text>
</comment>
<feature type="compositionally biased region" description="Polar residues" evidence="5">
    <location>
        <begin position="883"/>
        <end position="898"/>
    </location>
</feature>
<sequence length="1096" mass="118918">MGAGDYICVTVLGGAPWGFSLSGGKKDKKPLQVSKIEQGGKAYLAGLSEGDEVVSINGKPCSDLSWPDAMMILANVEDSLQMLIKRSSTVFHDFPDEELESAYFDGAPTTTMPGIRSTTLQIWPSCTAPPPRELYISESQDEAYYGESESDTDLSTGARLRDPKSNSSQGAKCDVGGAMEFHQGEVVELCLSFPEGKREDVGGAPVRVGHRPLRGVTQGFTVPDSEGAHPGPSFQPVVISRGKIELTGTGDEGSASTLAPQSRVELTLQPILKGRQEERREEEEEEEEVVVLCRSQLGRRGWVEGGPTEAPPAVTVSFGISSEGEQEEEDEGEEEQEERDSESESRPNKHRARHARLRRSESLSEKQVKEAKSKCKRIALLLTAAPNPNNKGVLMFKKHRQRAKKYTLVSYGTGEEEPEEETEEPEEGYTDNAFEVTFLAASESVLDDEFFVGGQSRIVTLNLDTGLLEIEKNLNDQKEMERLPETRGKGALMFARRRQRVDQITAEQEEMRRKGIPVEDPREIMGAETEQSATYRVQEASYSEKTAYNQSHSSQSYIDVGQKAQVPMQHGQTYGGPNVNGIVGKSEMAQHTAAYHSTELQMSTGTNRTAKPFSGVQNRAAAPFSPIRSVTSPISDVPAQPHYTSQCRVPINTQQVWSPTGAGEDIASRDERISVPAIKTGILQDTRKRNTSKPMFTFKEPPKVSPNPELLNLLNKPDKRIPGCEYGPEEDYLSLGAEACNFLQSSTVKQKTPPPVAPKPNINPASPPWSPPPEPSTQAPNLPAPDTEPTVTVTPIQPIPPQQAPIVYRQPPLVVNTAVSPSAVPYPSTLAHSYSSKTPPTTPVGNAAPAGGLGPAFEMPALRGRGAELFAKRQSRMEKYVVDSSTVQANQARSSSPTPSLPASWKYSPNVRAPPPLAYNPIHSPSYPPGAAKNQPKSGPSAKTKTKPKGPTKVLHALDVMKHQPYQLNSSLFTYGPPTDSKTPQTKAPSTSSMQPMKYEPVPPVKAVGQMNVGYASPQQPPQVPRGPSYGLTPMSTIGHDASFQPAANAMGAATYPQFTKNEQGMGVTMLAPRPKFSAKKTGVTAQVWKPAVAEE</sequence>
<feature type="compositionally biased region" description="Polar residues" evidence="5">
    <location>
        <begin position="980"/>
        <end position="995"/>
    </location>
</feature>
<evidence type="ECO:0000256" key="2">
    <source>
        <dbReference type="ARBA" id="ARBA00022490"/>
    </source>
</evidence>
<dbReference type="PANTHER" id="PTHR24217:SF9">
    <property type="entry name" value="SYNAPTOPODIN-2"/>
    <property type="match status" value="1"/>
</dbReference>
<dbReference type="AlphaFoldDB" id="A0A8C4S8N0"/>
<feature type="region of interest" description="Disordered" evidence="5">
    <location>
        <begin position="142"/>
        <end position="171"/>
    </location>
</feature>
<comment type="subcellular location">
    <subcellularLocation>
        <location evidence="1">Cytoplasm</location>
    </subcellularLocation>
</comment>
<evidence type="ECO:0000256" key="4">
    <source>
        <dbReference type="ARBA" id="ARBA00038161"/>
    </source>
</evidence>
<reference evidence="7" key="2">
    <citation type="submission" date="2025-08" db="UniProtKB">
        <authorList>
            <consortium name="Ensembl"/>
        </authorList>
    </citation>
    <scope>IDENTIFICATION</scope>
</reference>
<dbReference type="InterPro" id="IPR036034">
    <property type="entry name" value="PDZ_sf"/>
</dbReference>
<dbReference type="GeneTree" id="ENSGT00950000183054"/>